<keyword evidence="3" id="KW-1185">Reference proteome</keyword>
<feature type="domain" description="Phage head morphogenesis" evidence="1">
    <location>
        <begin position="57"/>
        <end position="186"/>
    </location>
</feature>
<evidence type="ECO:0000259" key="1">
    <source>
        <dbReference type="Pfam" id="PF04233"/>
    </source>
</evidence>
<dbReference type="RefSeq" id="WP_096779477.1">
    <property type="nucleotide sequence ID" value="NZ_CP012621.1"/>
</dbReference>
<reference evidence="3" key="1">
    <citation type="submission" date="2015-09" db="EMBL/GenBank/DDBJ databases">
        <authorList>
            <person name="Shao Z."/>
            <person name="Wang L."/>
        </authorList>
    </citation>
    <scope>NUCLEOTIDE SEQUENCE [LARGE SCALE GENOMIC DNA]</scope>
    <source>
        <strain evidence="3">F13-1</strain>
    </source>
</reference>
<proteinExistence type="predicted"/>
<sequence>MADIDLGYAARLEPRLAVDYFRAKGYQVSWNWQETAAEAHARAFTVAKAVRMDVLTTIRGELDTALAQGLTEREFVQSLTPRLKKLGWWGRQLVVDGDGNAEAVQLGSPHRLGTIYRANLTAAYQAGRQASQLANSDDRPYWQYVAVRDSRTRPSHAALHGRVFRADDPIWQSLYPPNGWGCRCRVRALSAEQVKERGLKVESSAGKLTTHRVKTGVDKRTGEEYFTEVVTWRDGDHSMTPDPGWSHSPGGLAFGTDPAVARKLEETKDRDLRQQLIQQLNNSPARRQAFGHWLQRVVKQARPGHGVAVLGFLSERDVQAVAARGGEPARILAMGEKQLLHAASGKHEAGGIALSPAELARLPAMVGAPDAVFWDHKHDNLVLVKYAGEGAFVMMPVTPGRRLKKQAERLDVLVNAFKVSDARMFLDKKRFERVR</sequence>
<dbReference type="Pfam" id="PF04233">
    <property type="entry name" value="Phage_Mu_F"/>
    <property type="match status" value="1"/>
</dbReference>
<organism evidence="2 3">
    <name type="scientific">Zobellella denitrificans</name>
    <dbReference type="NCBI Taxonomy" id="347534"/>
    <lineage>
        <taxon>Bacteria</taxon>
        <taxon>Pseudomonadati</taxon>
        <taxon>Pseudomonadota</taxon>
        <taxon>Gammaproteobacteria</taxon>
        <taxon>Aeromonadales</taxon>
        <taxon>Aeromonadaceae</taxon>
        <taxon>Zobellella</taxon>
    </lineage>
</organism>
<dbReference type="AlphaFoldDB" id="A0A291HQM7"/>
<evidence type="ECO:0000313" key="2">
    <source>
        <dbReference type="EMBL" id="ATG74432.1"/>
    </source>
</evidence>
<dbReference type="InterPro" id="IPR006528">
    <property type="entry name" value="Phage_head_morphogenesis_dom"/>
</dbReference>
<protein>
    <submittedName>
        <fullName evidence="2">F protein</fullName>
    </submittedName>
</protein>
<dbReference type="NCBIfam" id="TIGR01641">
    <property type="entry name" value="phageSPP1_gp7"/>
    <property type="match status" value="1"/>
</dbReference>
<dbReference type="EMBL" id="CP012621">
    <property type="protein sequence ID" value="ATG74432.1"/>
    <property type="molecule type" value="Genomic_DNA"/>
</dbReference>
<dbReference type="KEGG" id="zdf:AN401_11680"/>
<accession>A0A291HQM7</accession>
<gene>
    <name evidence="2" type="ORF">AN401_11680</name>
</gene>
<dbReference type="Proteomes" id="UP000217763">
    <property type="component" value="Chromosome"/>
</dbReference>
<evidence type="ECO:0000313" key="3">
    <source>
        <dbReference type="Proteomes" id="UP000217763"/>
    </source>
</evidence>
<name>A0A291HQM7_9GAMM</name>